<reference evidence="2" key="1">
    <citation type="submission" date="2021-05" db="EMBL/GenBank/DDBJ databases">
        <authorList>
            <person name="Tanabe Y."/>
        </authorList>
    </citation>
    <scope>NUCLEOTIDE SEQUENCE</scope>
    <source>
        <strain evidence="2">BOTRYCO-1</strain>
    </source>
</reference>
<dbReference type="Proteomes" id="UP001161064">
    <property type="component" value="Unassembled WGS sequence"/>
</dbReference>
<comment type="caution">
    <text evidence="2">The sequence shown here is derived from an EMBL/GenBank/DDBJ whole genome shotgun (WGS) entry which is preliminary data.</text>
</comment>
<protein>
    <submittedName>
        <fullName evidence="2">Uncharacterized protein</fullName>
    </submittedName>
</protein>
<keyword evidence="1" id="KW-0732">Signal</keyword>
<proteinExistence type="predicted"/>
<keyword evidence="3" id="KW-1185">Reference proteome</keyword>
<evidence type="ECO:0000313" key="3">
    <source>
        <dbReference type="Proteomes" id="UP001161064"/>
    </source>
</evidence>
<evidence type="ECO:0000313" key="2">
    <source>
        <dbReference type="EMBL" id="GIU66883.1"/>
    </source>
</evidence>
<evidence type="ECO:0000256" key="1">
    <source>
        <dbReference type="SAM" id="SignalP"/>
    </source>
</evidence>
<feature type="signal peptide" evidence="1">
    <location>
        <begin position="1"/>
        <end position="22"/>
    </location>
</feature>
<organism evidence="2 3">
    <name type="scientific">Candidatus Phycosocius spiralis</name>
    <dbReference type="NCBI Taxonomy" id="2815099"/>
    <lineage>
        <taxon>Bacteria</taxon>
        <taxon>Pseudomonadati</taxon>
        <taxon>Pseudomonadota</taxon>
        <taxon>Alphaproteobacteria</taxon>
        <taxon>Caulobacterales</taxon>
        <taxon>Caulobacterales incertae sedis</taxon>
        <taxon>Candidatus Phycosocius</taxon>
    </lineage>
</organism>
<dbReference type="EMBL" id="BPFZ01000005">
    <property type="protein sequence ID" value="GIU66883.1"/>
    <property type="molecule type" value="Genomic_DNA"/>
</dbReference>
<gene>
    <name evidence="2" type="ORF">PsB1_1037</name>
</gene>
<reference evidence="2" key="2">
    <citation type="journal article" date="2023" name="ISME Commun">
        <title>Characterization of a bloom-associated alphaproteobacterial lineage, 'Candidatus Phycosocius': insights into freshwater algal-bacterial interactions.</title>
        <authorList>
            <person name="Tanabe Y."/>
            <person name="Yamaguchi H."/>
            <person name="Yoshida M."/>
            <person name="Kai A."/>
            <person name="Okazaki Y."/>
        </authorList>
    </citation>
    <scope>NUCLEOTIDE SEQUENCE</scope>
    <source>
        <strain evidence="2">BOTRYCO-1</strain>
    </source>
</reference>
<sequence length="189" mass="20670">MNKFNACLLIFGLASMGSNGFAQPSKSESPLAPIYACTEKLESSARLACFDAAVLSIQAKEAKSEIVTFDQQRIQKVRREAFGFSLPSLPRLGFPAIGAPEVKTGSEKSTATEEAALEEQVFVVSAYREVGGRIMLTLENGQTWQLNEADTFNAPRKTPFNVKIRTAALGSFILTVEGRNKGYRVRRLS</sequence>
<feature type="chain" id="PRO_5046497691" evidence="1">
    <location>
        <begin position="23"/>
        <end position="189"/>
    </location>
</feature>
<name>A0ABQ4PV77_9PROT</name>
<accession>A0ABQ4PV77</accession>